<dbReference type="GO" id="GO:0016020">
    <property type="term" value="C:membrane"/>
    <property type="evidence" value="ECO:0007669"/>
    <property type="project" value="UniProtKB-SubCell"/>
</dbReference>
<reference evidence="8" key="1">
    <citation type="submission" date="2015-10" db="EMBL/GenBank/DDBJ databases">
        <authorList>
            <person name="Regsiter A."/>
            <person name="william w."/>
        </authorList>
    </citation>
    <scope>NUCLEOTIDE SEQUENCE</scope>
    <source>
        <strain evidence="8">Montdore</strain>
    </source>
</reference>
<dbReference type="GO" id="GO:0000030">
    <property type="term" value="F:mannosyltransferase activity"/>
    <property type="evidence" value="ECO:0007669"/>
    <property type="project" value="TreeGrafter"/>
</dbReference>
<proteinExistence type="inferred from homology"/>
<evidence type="ECO:0008006" key="10">
    <source>
        <dbReference type="Google" id="ProtNLM"/>
    </source>
</evidence>
<dbReference type="FunFam" id="3.90.550.20:FF:000001">
    <property type="entry name" value="MIPC synthase subunit (SurA)"/>
    <property type="match status" value="1"/>
</dbReference>
<comment type="similarity">
    <text evidence="2">Belongs to the glycosyltransferase 32 family.</text>
</comment>
<gene>
    <name evidence="8" type="ORF">GSTUAT00003986001</name>
</gene>
<evidence type="ECO:0000256" key="6">
    <source>
        <dbReference type="ARBA" id="ARBA00023136"/>
    </source>
</evidence>
<keyword evidence="5 7" id="KW-1133">Transmembrane helix</keyword>
<comment type="subcellular location">
    <subcellularLocation>
        <location evidence="1">Membrane</location>
        <topology evidence="1">Multi-pass membrane protein</topology>
    </subcellularLocation>
</comment>
<evidence type="ECO:0000256" key="7">
    <source>
        <dbReference type="SAM" id="Phobius"/>
    </source>
</evidence>
<evidence type="ECO:0000256" key="1">
    <source>
        <dbReference type="ARBA" id="ARBA00004141"/>
    </source>
</evidence>
<evidence type="ECO:0000313" key="9">
    <source>
        <dbReference type="Proteomes" id="UP001412239"/>
    </source>
</evidence>
<dbReference type="InterPro" id="IPR029044">
    <property type="entry name" value="Nucleotide-diphossugar_trans"/>
</dbReference>
<dbReference type="GO" id="GO:0051999">
    <property type="term" value="P:mannosyl-inositol phosphorylceramide biosynthetic process"/>
    <property type="evidence" value="ECO:0007669"/>
    <property type="project" value="TreeGrafter"/>
</dbReference>
<keyword evidence="6 7" id="KW-0472">Membrane</keyword>
<dbReference type="PANTHER" id="PTHR32385:SF20">
    <property type="entry name" value="MANNOSYL PHOSPHORYLINOSITOL CERAMIDE SYNTHASE CSH1-RELATED"/>
    <property type="match status" value="1"/>
</dbReference>
<evidence type="ECO:0000256" key="3">
    <source>
        <dbReference type="ARBA" id="ARBA00022679"/>
    </source>
</evidence>
<protein>
    <recommendedName>
        <fullName evidence="10">Mannosyl phosphorylinositol ceramide synthase SUR1</fullName>
    </recommendedName>
</protein>
<evidence type="ECO:0000256" key="5">
    <source>
        <dbReference type="ARBA" id="ARBA00022989"/>
    </source>
</evidence>
<dbReference type="PANTHER" id="PTHR32385">
    <property type="entry name" value="MANNOSYL PHOSPHORYLINOSITOL CERAMIDE SYNTHASE"/>
    <property type="match status" value="1"/>
</dbReference>
<dbReference type="SUPFAM" id="SSF53448">
    <property type="entry name" value="Nucleotide-diphospho-sugar transferases"/>
    <property type="match status" value="1"/>
</dbReference>
<feature type="transmembrane region" description="Helical" evidence="7">
    <location>
        <begin position="7"/>
        <end position="31"/>
    </location>
</feature>
<dbReference type="AlphaFoldDB" id="A0A292PZ83"/>
<organism evidence="8 9">
    <name type="scientific">Tuber aestivum</name>
    <name type="common">summer truffle</name>
    <dbReference type="NCBI Taxonomy" id="59557"/>
    <lineage>
        <taxon>Eukaryota</taxon>
        <taxon>Fungi</taxon>
        <taxon>Dikarya</taxon>
        <taxon>Ascomycota</taxon>
        <taxon>Pezizomycotina</taxon>
        <taxon>Pezizomycetes</taxon>
        <taxon>Pezizales</taxon>
        <taxon>Tuberaceae</taxon>
        <taxon>Tuber</taxon>
    </lineage>
</organism>
<evidence type="ECO:0000313" key="8">
    <source>
        <dbReference type="EMBL" id="CUS11938.1"/>
    </source>
</evidence>
<dbReference type="InterPro" id="IPR051706">
    <property type="entry name" value="Glycosyltransferase_domain"/>
</dbReference>
<dbReference type="Proteomes" id="UP001412239">
    <property type="component" value="Unassembled WGS sequence"/>
</dbReference>
<evidence type="ECO:0000256" key="4">
    <source>
        <dbReference type="ARBA" id="ARBA00022692"/>
    </source>
</evidence>
<dbReference type="EMBL" id="LN891008">
    <property type="protein sequence ID" value="CUS11938.1"/>
    <property type="molecule type" value="Genomic_DNA"/>
</dbReference>
<keyword evidence="3" id="KW-0808">Transferase</keyword>
<dbReference type="InterPro" id="IPR007577">
    <property type="entry name" value="GlycoTrfase_DXD_sugar-bd_CS"/>
</dbReference>
<accession>A0A292PZ83</accession>
<dbReference type="Gene3D" id="3.90.550.20">
    <property type="match status" value="1"/>
</dbReference>
<name>A0A292PZ83_9PEZI</name>
<evidence type="ECO:0000256" key="2">
    <source>
        <dbReference type="ARBA" id="ARBA00009003"/>
    </source>
</evidence>
<dbReference type="Pfam" id="PF04488">
    <property type="entry name" value="Gly_transf_sug"/>
    <property type="match status" value="1"/>
</dbReference>
<sequence>MRKGLILFLVCNLLIIGFLVNFLFTLITLLFEDCSADAIHSVDIPAPNSQLIDSRPQLIPKIIHQTWQNETVPEKWQGAQQSCLDLHGDYEYKLWTNEKARDFVAKEYPWFIGTYDSYPYPIMRADAIRYFVLAHFGGIYIDLDDGCNRRLDPLLSYRAWVRKTIPTGISNDAMGAVPQHPFFLRVIESLQTYNRNWHVPYITVMYGTGPLFLSVIWKEYIRWGTTEEGRVRVLMPEEYNKNPWSFFAVYKGSSWHSSDAKTIFWMGQHWLFLTVSGFSLAITLYVTGFWIYKRLHLRNANYTEQPSPWWWWPRREAAVGAGFKRLPKHEV</sequence>
<keyword evidence="9" id="KW-1185">Reference proteome</keyword>
<keyword evidence="4 7" id="KW-0812">Transmembrane</keyword>
<feature type="transmembrane region" description="Helical" evidence="7">
    <location>
        <begin position="270"/>
        <end position="292"/>
    </location>
</feature>